<proteinExistence type="predicted"/>
<keyword evidence="2" id="KW-1185">Reference proteome</keyword>
<evidence type="ECO:0000313" key="2">
    <source>
        <dbReference type="Proteomes" id="UP000277579"/>
    </source>
</evidence>
<evidence type="ECO:0000313" key="1">
    <source>
        <dbReference type="EMBL" id="RKS20506.1"/>
    </source>
</evidence>
<protein>
    <submittedName>
        <fullName evidence="1">Uncharacterized protein</fullName>
    </submittedName>
</protein>
<organism evidence="1 2">
    <name type="scientific">Flavobacterium endophyticum</name>
    <dbReference type="NCBI Taxonomy" id="1540163"/>
    <lineage>
        <taxon>Bacteria</taxon>
        <taxon>Pseudomonadati</taxon>
        <taxon>Bacteroidota</taxon>
        <taxon>Flavobacteriia</taxon>
        <taxon>Flavobacteriales</taxon>
        <taxon>Flavobacteriaceae</taxon>
        <taxon>Flavobacterium</taxon>
    </lineage>
</organism>
<name>A0A495M388_9FLAO</name>
<dbReference type="Proteomes" id="UP000277579">
    <property type="component" value="Unassembled WGS sequence"/>
</dbReference>
<dbReference type="OrthoDB" id="1350130at2"/>
<dbReference type="RefSeq" id="WP_121377162.1">
    <property type="nucleotide sequence ID" value="NZ_RBLC01000004.1"/>
</dbReference>
<reference evidence="1 2" key="1">
    <citation type="submission" date="2018-10" db="EMBL/GenBank/DDBJ databases">
        <title>Genomic Encyclopedia of Archaeal and Bacterial Type Strains, Phase II (KMG-II): from individual species to whole genera.</title>
        <authorList>
            <person name="Goeker M."/>
        </authorList>
    </citation>
    <scope>NUCLEOTIDE SEQUENCE [LARGE SCALE GENOMIC DNA]</scope>
    <source>
        <strain evidence="1 2">DSM 29537</strain>
    </source>
</reference>
<sequence>MLAKDFDLFKQRYAENCKTKSSNPAILELYSFLLKHEVVDSDVWTVGGGNDTVVSLLARYFSDEDWKELETELENWTTNQLEIFTECIVEGSAESDTDVTNSTVMNRFYLLKKLLAIGEKRDRLRNDIFLRLIDNIEFLDKCQSISFEDATALAHYFDYSERIQDEKYNDDLVIATLRAMIERASR</sequence>
<dbReference type="AlphaFoldDB" id="A0A495M388"/>
<comment type="caution">
    <text evidence="1">The sequence shown here is derived from an EMBL/GenBank/DDBJ whole genome shotgun (WGS) entry which is preliminary data.</text>
</comment>
<accession>A0A495M388</accession>
<gene>
    <name evidence="1" type="ORF">CLV94_2885</name>
</gene>
<dbReference type="EMBL" id="RBLC01000004">
    <property type="protein sequence ID" value="RKS20506.1"/>
    <property type="molecule type" value="Genomic_DNA"/>
</dbReference>